<evidence type="ECO:0000256" key="4">
    <source>
        <dbReference type="ARBA" id="ARBA00011245"/>
    </source>
</evidence>
<evidence type="ECO:0000256" key="7">
    <source>
        <dbReference type="ARBA" id="ARBA00023235"/>
    </source>
</evidence>
<sequence>MIRFQTIPRLALGMGMTCLALNAAQAGEMTTQTPSVEKQRFGQLPDGRKVEAYHLRNGHGIDMTVITYGGIITSLRTPDAQGNVDDIVLGFDSLEGYRSDAYRQSNPYFGALIGRYGNRIAEGRFMLDGTTYELATNDGPHHLHGGDKGFDKRLWQAHSFENDTGVGVELRYTSEDGEEGYPGRLDTRVTYTLTADDEVIIDYHATTDKATPVNLTQHSYFNLAGEGSGSIVDHRLMLNADAFTPVDDTLIPTGELRDVAGTPFDFRDATPIGARIGEENTQLVYGQGYDHNFVLVRDDASAGELVTAARVVAPQSGRVLEIATTEPGIQFYSGNFLDGTLIGKGGDAYEKRSGFALETQHFPDSPNQAGFPSTILAPGETYESRTVWRFSTQRDDNAS</sequence>
<dbReference type="OrthoDB" id="9779408at2"/>
<dbReference type="GO" id="GO:0006006">
    <property type="term" value="P:glucose metabolic process"/>
    <property type="evidence" value="ECO:0007669"/>
    <property type="project" value="TreeGrafter"/>
</dbReference>
<dbReference type="PANTHER" id="PTHR10091:SF0">
    <property type="entry name" value="GALACTOSE MUTAROTASE"/>
    <property type="match status" value="1"/>
</dbReference>
<evidence type="ECO:0000256" key="9">
    <source>
        <dbReference type="PIRNR" id="PIRNR005096"/>
    </source>
</evidence>
<evidence type="ECO:0000256" key="3">
    <source>
        <dbReference type="ARBA" id="ARBA00006206"/>
    </source>
</evidence>
<dbReference type="SUPFAM" id="SSF74650">
    <property type="entry name" value="Galactose mutarotase-like"/>
    <property type="match status" value="1"/>
</dbReference>
<keyword evidence="7 9" id="KW-0413">Isomerase</keyword>
<dbReference type="EC" id="5.1.3.3" evidence="9"/>
<evidence type="ECO:0000256" key="6">
    <source>
        <dbReference type="ARBA" id="ARBA00022553"/>
    </source>
</evidence>
<dbReference type="FunFam" id="2.70.98.10:FF:000003">
    <property type="entry name" value="Aldose 1-epimerase"/>
    <property type="match status" value="1"/>
</dbReference>
<dbReference type="GO" id="GO:0033499">
    <property type="term" value="P:galactose catabolic process via UDP-galactose, Leloir pathway"/>
    <property type="evidence" value="ECO:0007669"/>
    <property type="project" value="TreeGrafter"/>
</dbReference>
<dbReference type="CDD" id="cd09019">
    <property type="entry name" value="galactose_mutarotase_like"/>
    <property type="match status" value="1"/>
</dbReference>
<dbReference type="Pfam" id="PF01263">
    <property type="entry name" value="Aldose_epim"/>
    <property type="match status" value="1"/>
</dbReference>
<dbReference type="InterPro" id="IPR047215">
    <property type="entry name" value="Galactose_mutarotase-like"/>
</dbReference>
<dbReference type="RefSeq" id="WP_133695248.1">
    <property type="nucleotide sequence ID" value="NZ_SOBR01000002.1"/>
</dbReference>
<comment type="subcellular location">
    <subcellularLocation>
        <location evidence="1">Cytoplasm</location>
    </subcellularLocation>
</comment>
<proteinExistence type="inferred from homology"/>
<dbReference type="Proteomes" id="UP000295380">
    <property type="component" value="Unassembled WGS sequence"/>
</dbReference>
<evidence type="ECO:0000256" key="10">
    <source>
        <dbReference type="PIRSR" id="PIRSR005096-1"/>
    </source>
</evidence>
<keyword evidence="6" id="KW-0597">Phosphoprotein</keyword>
<dbReference type="Gene3D" id="2.70.98.10">
    <property type="match status" value="1"/>
</dbReference>
<dbReference type="InterPro" id="IPR011013">
    <property type="entry name" value="Gal_mutarotase_sf_dom"/>
</dbReference>
<feature type="signal peptide" evidence="13">
    <location>
        <begin position="1"/>
        <end position="26"/>
    </location>
</feature>
<dbReference type="GO" id="GO:0005737">
    <property type="term" value="C:cytoplasm"/>
    <property type="evidence" value="ECO:0007669"/>
    <property type="project" value="UniProtKB-SubCell"/>
</dbReference>
<dbReference type="InterPro" id="IPR014718">
    <property type="entry name" value="GH-type_carb-bd"/>
</dbReference>
<feature type="binding site" evidence="12">
    <location>
        <begin position="118"/>
        <end position="119"/>
    </location>
    <ligand>
        <name>beta-D-galactose</name>
        <dbReference type="ChEBI" id="CHEBI:27667"/>
    </ligand>
</feature>
<protein>
    <recommendedName>
        <fullName evidence="9">Aldose 1-epimerase</fullName>
        <ecNumber evidence="9">5.1.3.3</ecNumber>
    </recommendedName>
</protein>
<evidence type="ECO:0000256" key="5">
    <source>
        <dbReference type="ARBA" id="ARBA00022490"/>
    </source>
</evidence>
<evidence type="ECO:0000256" key="2">
    <source>
        <dbReference type="ARBA" id="ARBA00005028"/>
    </source>
</evidence>
<keyword evidence="15" id="KW-1185">Reference proteome</keyword>
<keyword evidence="8 9" id="KW-0119">Carbohydrate metabolism</keyword>
<gene>
    <name evidence="14" type="ORF">C8E00_102333</name>
</gene>
<dbReference type="GO" id="GO:0030246">
    <property type="term" value="F:carbohydrate binding"/>
    <property type="evidence" value="ECO:0007669"/>
    <property type="project" value="InterPro"/>
</dbReference>
<comment type="subunit">
    <text evidence="4">Monomer.</text>
</comment>
<evidence type="ECO:0000256" key="13">
    <source>
        <dbReference type="SAM" id="SignalP"/>
    </source>
</evidence>
<organism evidence="14 15">
    <name type="scientific">Chromohalobacter marismortui</name>
    <dbReference type="NCBI Taxonomy" id="42055"/>
    <lineage>
        <taxon>Bacteria</taxon>
        <taxon>Pseudomonadati</taxon>
        <taxon>Pseudomonadota</taxon>
        <taxon>Gammaproteobacteria</taxon>
        <taxon>Oceanospirillales</taxon>
        <taxon>Halomonadaceae</taxon>
        <taxon>Chromohalobacter</taxon>
    </lineage>
</organism>
<evidence type="ECO:0000313" key="15">
    <source>
        <dbReference type="Proteomes" id="UP000295380"/>
    </source>
</evidence>
<evidence type="ECO:0000313" key="14">
    <source>
        <dbReference type="EMBL" id="TDU23833.1"/>
    </source>
</evidence>
<dbReference type="PIRSF" id="PIRSF005096">
    <property type="entry name" value="GALM"/>
    <property type="match status" value="1"/>
</dbReference>
<dbReference type="AlphaFoldDB" id="A0A4R7NS60"/>
<feature type="active site" description="Proton donor" evidence="10">
    <location>
        <position position="218"/>
    </location>
</feature>
<dbReference type="NCBIfam" id="NF008277">
    <property type="entry name" value="PRK11055.1"/>
    <property type="match status" value="1"/>
</dbReference>
<feature type="binding site" evidence="11">
    <location>
        <position position="290"/>
    </location>
    <ligand>
        <name>beta-D-galactose</name>
        <dbReference type="ChEBI" id="CHEBI:27667"/>
    </ligand>
</feature>
<dbReference type="EMBL" id="SOBR01000002">
    <property type="protein sequence ID" value="TDU23833.1"/>
    <property type="molecule type" value="Genomic_DNA"/>
</dbReference>
<evidence type="ECO:0000256" key="11">
    <source>
        <dbReference type="PIRSR" id="PIRSR005096-2"/>
    </source>
</evidence>
<name>A0A4R7NS60_9GAMM</name>
<accession>A0A4R7NS60</accession>
<feature type="chain" id="PRO_5020820422" description="Aldose 1-epimerase" evidence="13">
    <location>
        <begin position="27"/>
        <end position="399"/>
    </location>
</feature>
<feature type="binding site" evidence="12">
    <location>
        <begin position="218"/>
        <end position="220"/>
    </location>
    <ligand>
        <name>beta-D-galactose</name>
        <dbReference type="ChEBI" id="CHEBI:27667"/>
    </ligand>
</feature>
<feature type="active site" description="Proton acceptor" evidence="10">
    <location>
        <position position="358"/>
    </location>
</feature>
<evidence type="ECO:0000256" key="8">
    <source>
        <dbReference type="ARBA" id="ARBA00023277"/>
    </source>
</evidence>
<comment type="similarity">
    <text evidence="3 9">Belongs to the aldose epimerase family.</text>
</comment>
<comment type="pathway">
    <text evidence="2 9">Carbohydrate metabolism; hexose metabolism.</text>
</comment>
<keyword evidence="5" id="KW-0963">Cytoplasm</keyword>
<dbReference type="InterPro" id="IPR015443">
    <property type="entry name" value="Aldose_1-epimerase"/>
</dbReference>
<reference evidence="14 15" key="1">
    <citation type="submission" date="2019-03" db="EMBL/GenBank/DDBJ databases">
        <title>Genomic Encyclopedia of Type Strains, Phase IV (KMG-IV): sequencing the most valuable type-strain genomes for metagenomic binning, comparative biology and taxonomic classification.</title>
        <authorList>
            <person name="Goeker M."/>
        </authorList>
    </citation>
    <scope>NUCLEOTIDE SEQUENCE [LARGE SCALE GENOMIC DNA]</scope>
    <source>
        <strain evidence="14 15">DSM 6770</strain>
    </source>
</reference>
<dbReference type="GO" id="GO:0004034">
    <property type="term" value="F:aldose 1-epimerase activity"/>
    <property type="evidence" value="ECO:0007669"/>
    <property type="project" value="UniProtKB-EC"/>
</dbReference>
<comment type="catalytic activity">
    <reaction evidence="9">
        <text>alpha-D-glucose = beta-D-glucose</text>
        <dbReference type="Rhea" id="RHEA:10264"/>
        <dbReference type="ChEBI" id="CHEBI:15903"/>
        <dbReference type="ChEBI" id="CHEBI:17925"/>
        <dbReference type="EC" id="5.1.3.3"/>
    </reaction>
</comment>
<dbReference type="InterPro" id="IPR008183">
    <property type="entry name" value="Aldose_1/G6P_1-epimerase"/>
</dbReference>
<comment type="caution">
    <text evidence="14">The sequence shown here is derived from an EMBL/GenBank/DDBJ whole genome shotgun (WGS) entry which is preliminary data.</text>
</comment>
<evidence type="ECO:0000256" key="12">
    <source>
        <dbReference type="PIRSR" id="PIRSR005096-3"/>
    </source>
</evidence>
<evidence type="ECO:0000256" key="1">
    <source>
        <dbReference type="ARBA" id="ARBA00004496"/>
    </source>
</evidence>
<dbReference type="UniPathway" id="UPA00242"/>
<dbReference type="PANTHER" id="PTHR10091">
    <property type="entry name" value="ALDOSE-1-EPIMERASE"/>
    <property type="match status" value="1"/>
</dbReference>
<keyword evidence="13" id="KW-0732">Signal</keyword>